<gene>
    <name evidence="1" type="ORF">QFZ36_003538</name>
</gene>
<organism evidence="1 2">
    <name type="scientific">Pseudarthrobacter siccitolerans</name>
    <dbReference type="NCBI Taxonomy" id="861266"/>
    <lineage>
        <taxon>Bacteria</taxon>
        <taxon>Bacillati</taxon>
        <taxon>Actinomycetota</taxon>
        <taxon>Actinomycetes</taxon>
        <taxon>Micrococcales</taxon>
        <taxon>Micrococcaceae</taxon>
        <taxon>Pseudarthrobacter</taxon>
    </lineage>
</organism>
<reference evidence="1 2" key="1">
    <citation type="submission" date="2023-07" db="EMBL/GenBank/DDBJ databases">
        <title>Comparative genomics of wheat-associated soil bacteria to identify genetic determinants of phenazine resistance.</title>
        <authorList>
            <person name="Mouncey N."/>
        </authorList>
    </citation>
    <scope>NUCLEOTIDE SEQUENCE [LARGE SCALE GENOMIC DNA]</scope>
    <source>
        <strain evidence="1 2">W1I3</strain>
    </source>
</reference>
<protein>
    <submittedName>
        <fullName evidence="1">UDP-2,3-diacylglucosamine pyrophosphatase LpxH</fullName>
    </submittedName>
</protein>
<dbReference type="EMBL" id="JAUSXB010000001">
    <property type="protein sequence ID" value="MDQ0675977.1"/>
    <property type="molecule type" value="Genomic_DNA"/>
</dbReference>
<dbReference type="InterPro" id="IPR029052">
    <property type="entry name" value="Metallo-depent_PP-like"/>
</dbReference>
<dbReference type="PANTHER" id="PTHR34990:SF2">
    <property type="entry name" value="BLL8164 PROTEIN"/>
    <property type="match status" value="1"/>
</dbReference>
<evidence type="ECO:0000313" key="1">
    <source>
        <dbReference type="EMBL" id="MDQ0675977.1"/>
    </source>
</evidence>
<dbReference type="Proteomes" id="UP001236806">
    <property type="component" value="Unassembled WGS sequence"/>
</dbReference>
<sequence>MSGAARWWLLSDLHLGAADEDPRRPGKVLPEFLHREVLAAAGQQHVVFVGDTFELAGFPEEESLARLESILDRHPDTLQALKACAARGVQLHFVCGNHDVELARPSVGARLSSLLSPAGPAQVRVHPWFLHVPHVLVAEHGHQHHALHRIPELLRTAVSGTDELDLPPLAAWHAQPSTSRLSRAGAVARACLASERAERRVREVAYGELLQAESLRLELDGEAVRDLARLSRFRTVAVLPRTASRMVLAAAGRSIASEEAPAAAARVARTLEAHSSAVAWYVSAHTHRALESALGESATRYVNTGTWSSDVRGRGPDQWDRGAFPYAVVDLAEEGAISGGLRYWRPDNG</sequence>
<keyword evidence="2" id="KW-1185">Reference proteome</keyword>
<name>A0ABU0PQY7_9MICC</name>
<dbReference type="Gene3D" id="3.60.21.10">
    <property type="match status" value="1"/>
</dbReference>
<comment type="caution">
    <text evidence="1">The sequence shown here is derived from an EMBL/GenBank/DDBJ whole genome shotgun (WGS) entry which is preliminary data.</text>
</comment>
<dbReference type="SUPFAM" id="SSF56300">
    <property type="entry name" value="Metallo-dependent phosphatases"/>
    <property type="match status" value="1"/>
</dbReference>
<proteinExistence type="predicted"/>
<evidence type="ECO:0000313" key="2">
    <source>
        <dbReference type="Proteomes" id="UP001236806"/>
    </source>
</evidence>
<dbReference type="PANTHER" id="PTHR34990">
    <property type="entry name" value="UDP-2,3-DIACYLGLUCOSAMINE HYDROLASE-RELATED"/>
    <property type="match status" value="1"/>
</dbReference>
<accession>A0ABU0PQY7</accession>
<dbReference type="InterPro" id="IPR043461">
    <property type="entry name" value="LpxH-like"/>
</dbReference>
<dbReference type="RefSeq" id="WP_306638306.1">
    <property type="nucleotide sequence ID" value="NZ_JAUSXB010000001.1"/>
</dbReference>